<accession>A0A6J4ULT9</accession>
<organism evidence="1">
    <name type="scientific">uncultured Thermoleophilia bacterium</name>
    <dbReference type="NCBI Taxonomy" id="1497501"/>
    <lineage>
        <taxon>Bacteria</taxon>
        <taxon>Bacillati</taxon>
        <taxon>Actinomycetota</taxon>
        <taxon>Thermoleophilia</taxon>
        <taxon>environmental samples</taxon>
    </lineage>
</organism>
<name>A0A6J4ULT9_9ACTN</name>
<dbReference type="EMBL" id="CADCWC010000427">
    <property type="protein sequence ID" value="CAA9551538.1"/>
    <property type="molecule type" value="Genomic_DNA"/>
</dbReference>
<proteinExistence type="predicted"/>
<dbReference type="AlphaFoldDB" id="A0A6J4ULT9"/>
<gene>
    <name evidence="1" type="ORF">AVDCRST_MAG79-2741</name>
</gene>
<evidence type="ECO:0000313" key="1">
    <source>
        <dbReference type="EMBL" id="CAA9551538.1"/>
    </source>
</evidence>
<reference evidence="1" key="1">
    <citation type="submission" date="2020-02" db="EMBL/GenBank/DDBJ databases">
        <authorList>
            <person name="Meier V. D."/>
        </authorList>
    </citation>
    <scope>NUCLEOTIDE SEQUENCE</scope>
    <source>
        <strain evidence="1">AVDCRST_MAG79</strain>
    </source>
</reference>
<protein>
    <submittedName>
        <fullName evidence="1">Uncharacterized protein</fullName>
    </submittedName>
</protein>
<feature type="non-terminal residue" evidence="1">
    <location>
        <position position="340"/>
    </location>
</feature>
<sequence length="340" mass="37280">MPVPDRSSSVARLLEAYADGHVTRLEVARRVERWARRPDETWLPQRLWDRLEELFPPLGQQPPDRDVVRLLACVLAEAEPELLQPLMDLALRRPLLAAVSRPGATVPDDILRPGERVLLGTARGREALGALLDGRVAPVSAWLRRTVLDPDAFVATTWDVPLADTIGLAGLVDRLATATETLPPGPVRAQVAREWISELSAGSLVDDVPFSEVVRCVGLRILTHKAPVLLWHAAQQLALVIDDHPLVAKALIRRCLPVVEVEAGLSPAVAAAPFLRALTVRQAAALLDNLAPDLPAAAWAVVADEFFAPAFRRNWRSWRPHVRRWATADDTARSLAVLTA</sequence>